<evidence type="ECO:0000256" key="1">
    <source>
        <dbReference type="SAM" id="MobiDB-lite"/>
    </source>
</evidence>
<dbReference type="AlphaFoldDB" id="G4NFG6"/>
<evidence type="ECO:0000313" key="2">
    <source>
        <dbReference type="EMBL" id="EHA47194.1"/>
    </source>
</evidence>
<reference evidence="2 3" key="1">
    <citation type="journal article" date="2005" name="Nature">
        <title>The genome sequence of the rice blast fungus Magnaporthe grisea.</title>
        <authorList>
            <person name="Dean R.A."/>
            <person name="Talbot N.J."/>
            <person name="Ebbole D.J."/>
            <person name="Farman M.L."/>
            <person name="Mitchell T.K."/>
            <person name="Orbach M.J."/>
            <person name="Thon M."/>
            <person name="Kulkarni R."/>
            <person name="Xu J.R."/>
            <person name="Pan H."/>
            <person name="Read N.D."/>
            <person name="Lee Y.H."/>
            <person name="Carbone I."/>
            <person name="Brown D."/>
            <person name="Oh Y.Y."/>
            <person name="Donofrio N."/>
            <person name="Jeong J.S."/>
            <person name="Soanes D.M."/>
            <person name="Djonovic S."/>
            <person name="Kolomiets E."/>
            <person name="Rehmeyer C."/>
            <person name="Li W."/>
            <person name="Harding M."/>
            <person name="Kim S."/>
            <person name="Lebrun M.H."/>
            <person name="Bohnert H."/>
            <person name="Coughlan S."/>
            <person name="Butler J."/>
            <person name="Calvo S."/>
            <person name="Ma L.J."/>
            <person name="Nicol R."/>
            <person name="Purcell S."/>
            <person name="Nusbaum C."/>
            <person name="Galagan J.E."/>
            <person name="Birren B.W."/>
        </authorList>
    </citation>
    <scope>NUCLEOTIDE SEQUENCE [LARGE SCALE GENOMIC DNA]</scope>
    <source>
        <strain evidence="3">70-15 / ATCC MYA-4617 / FGSC 8958</strain>
    </source>
</reference>
<feature type="region of interest" description="Disordered" evidence="1">
    <location>
        <begin position="1"/>
        <end position="30"/>
    </location>
</feature>
<accession>G4NFG6</accession>
<feature type="region of interest" description="Disordered" evidence="1">
    <location>
        <begin position="99"/>
        <end position="120"/>
    </location>
</feature>
<sequence length="120" mass="13368">MLWRKERVADSRSEDGDGWIPAAPNHGTAWPTSLEVSAQVLPREVQRNIPRNKTWVAAGRKTHNLTGTIERESRCHVQSDNFSDTPCVNDQTHGLWAGNPCATGENNEQFSQAVPNGEFE</sequence>
<dbReference type="VEuPathDB" id="FungiDB:MGG_17664"/>
<dbReference type="RefSeq" id="XP_003719561.1">
    <property type="nucleotide sequence ID" value="XM_003719513.1"/>
</dbReference>
<name>G4NFG6_PYRO7</name>
<dbReference type="OrthoDB" id="10533384at2759"/>
<dbReference type="GeneID" id="12986009"/>
<dbReference type="InParanoid" id="G4NFG6"/>
<dbReference type="Proteomes" id="UP000009058">
    <property type="component" value="Chromosome 6"/>
</dbReference>
<dbReference type="EMBL" id="CM001236">
    <property type="protein sequence ID" value="EHA47194.1"/>
    <property type="molecule type" value="Genomic_DNA"/>
</dbReference>
<organism evidence="2 3">
    <name type="scientific">Pyricularia oryzae (strain 70-15 / ATCC MYA-4617 / FGSC 8958)</name>
    <name type="common">Rice blast fungus</name>
    <name type="synonym">Magnaporthe oryzae</name>
    <dbReference type="NCBI Taxonomy" id="242507"/>
    <lineage>
        <taxon>Eukaryota</taxon>
        <taxon>Fungi</taxon>
        <taxon>Dikarya</taxon>
        <taxon>Ascomycota</taxon>
        <taxon>Pezizomycotina</taxon>
        <taxon>Sordariomycetes</taxon>
        <taxon>Sordariomycetidae</taxon>
        <taxon>Magnaporthales</taxon>
        <taxon>Pyriculariaceae</taxon>
        <taxon>Pyricularia</taxon>
    </lineage>
</organism>
<dbReference type="HOGENOM" id="CLU_2050108_0_0_1"/>
<feature type="compositionally biased region" description="Polar residues" evidence="1">
    <location>
        <begin position="104"/>
        <end position="114"/>
    </location>
</feature>
<proteinExistence type="predicted"/>
<evidence type="ECO:0000313" key="3">
    <source>
        <dbReference type="Proteomes" id="UP000009058"/>
    </source>
</evidence>
<reference key="2">
    <citation type="submission" date="2011-05" db="EMBL/GenBank/DDBJ databases">
        <title>The Genome Sequence of Magnaporthe oryzae 70-15.</title>
        <authorList>
            <consortium name="The Broad Institute Genome Sequencing Platform"/>
            <person name="Ma L.-J."/>
            <person name="Dead R."/>
            <person name="Young S.K."/>
            <person name="Zeng Q."/>
            <person name="Gargeya S."/>
            <person name="Fitzgerald M."/>
            <person name="Haas B."/>
            <person name="Abouelleil A."/>
            <person name="Alvarado L."/>
            <person name="Arachchi H.M."/>
            <person name="Berlin A."/>
            <person name="Brown A."/>
            <person name="Chapman S.B."/>
            <person name="Chen Z."/>
            <person name="Dunbar C."/>
            <person name="Freedman E."/>
            <person name="Gearin G."/>
            <person name="Gellesch M."/>
            <person name="Goldberg J."/>
            <person name="Griggs A."/>
            <person name="Gujja S."/>
            <person name="Heiman D."/>
            <person name="Howarth C."/>
            <person name="Larson L."/>
            <person name="Lui A."/>
            <person name="MacDonald P.J.P."/>
            <person name="Mehta T."/>
            <person name="Montmayeur A."/>
            <person name="Murphy C."/>
            <person name="Neiman D."/>
            <person name="Pearson M."/>
            <person name="Priest M."/>
            <person name="Roberts A."/>
            <person name="Saif S."/>
            <person name="Shea T."/>
            <person name="Shenoy N."/>
            <person name="Sisk P."/>
            <person name="Stolte C."/>
            <person name="Sykes S."/>
            <person name="Yandava C."/>
            <person name="Wortman J."/>
            <person name="Nusbaum C."/>
            <person name="Birren B."/>
        </authorList>
    </citation>
    <scope>NUCLEOTIDE SEQUENCE</scope>
    <source>
        <strain>70-15</strain>
    </source>
</reference>
<gene>
    <name evidence="2" type="ORF">MGG_17664</name>
</gene>
<protein>
    <submittedName>
        <fullName evidence="2">Uncharacterized protein</fullName>
    </submittedName>
</protein>
<dbReference type="KEGG" id="mgr:MGG_17664"/>
<keyword evidence="3" id="KW-1185">Reference proteome</keyword>
<feature type="compositionally biased region" description="Basic and acidic residues" evidence="1">
    <location>
        <begin position="1"/>
        <end position="15"/>
    </location>
</feature>